<dbReference type="EMBL" id="JBHTJR010000009">
    <property type="protein sequence ID" value="MFD0991677.1"/>
    <property type="molecule type" value="Genomic_DNA"/>
</dbReference>
<keyword evidence="1" id="KW-1133">Transmembrane helix</keyword>
<evidence type="ECO:0000313" key="3">
    <source>
        <dbReference type="Proteomes" id="UP001597062"/>
    </source>
</evidence>
<gene>
    <name evidence="2" type="ORF">ACFQ1U_00520</name>
</gene>
<keyword evidence="3" id="KW-1185">Reference proteome</keyword>
<comment type="caution">
    <text evidence="2">The sequence shown here is derived from an EMBL/GenBank/DDBJ whole genome shotgun (WGS) entry which is preliminary data.</text>
</comment>
<feature type="transmembrane region" description="Helical" evidence="1">
    <location>
        <begin position="27"/>
        <end position="44"/>
    </location>
</feature>
<sequence length="134" mass="15661">MAENIENKLKHLEFIQQVITRMNVNSFLLRGWAVTLVSALFAFATKDTNIQYIIITYISTPLFWILDGYYLSQERKFRDLYEVVRKKENSEIDFSMKTSSSNKNNWISSILSKTEIIFYGTLIGITLIVMFVIN</sequence>
<feature type="transmembrane region" description="Helical" evidence="1">
    <location>
        <begin position="50"/>
        <end position="71"/>
    </location>
</feature>
<evidence type="ECO:0000256" key="1">
    <source>
        <dbReference type="SAM" id="Phobius"/>
    </source>
</evidence>
<dbReference type="Proteomes" id="UP001597062">
    <property type="component" value="Unassembled WGS sequence"/>
</dbReference>
<keyword evidence="1" id="KW-0472">Membrane</keyword>
<evidence type="ECO:0008006" key="4">
    <source>
        <dbReference type="Google" id="ProtNLM"/>
    </source>
</evidence>
<feature type="transmembrane region" description="Helical" evidence="1">
    <location>
        <begin position="116"/>
        <end position="133"/>
    </location>
</feature>
<name>A0ABW3JMI1_9FLAO</name>
<accession>A0ABW3JMI1</accession>
<organism evidence="2 3">
    <name type="scientific">Tenacibaculum geojense</name>
    <dbReference type="NCBI Taxonomy" id="915352"/>
    <lineage>
        <taxon>Bacteria</taxon>
        <taxon>Pseudomonadati</taxon>
        <taxon>Bacteroidota</taxon>
        <taxon>Flavobacteriia</taxon>
        <taxon>Flavobacteriales</taxon>
        <taxon>Flavobacteriaceae</taxon>
        <taxon>Tenacibaculum</taxon>
    </lineage>
</organism>
<dbReference type="RefSeq" id="WP_386104205.1">
    <property type="nucleotide sequence ID" value="NZ_JBHTJR010000009.1"/>
</dbReference>
<proteinExistence type="predicted"/>
<reference evidence="3" key="1">
    <citation type="journal article" date="2019" name="Int. J. Syst. Evol. Microbiol.">
        <title>The Global Catalogue of Microorganisms (GCM) 10K type strain sequencing project: providing services to taxonomists for standard genome sequencing and annotation.</title>
        <authorList>
            <consortium name="The Broad Institute Genomics Platform"/>
            <consortium name="The Broad Institute Genome Sequencing Center for Infectious Disease"/>
            <person name="Wu L."/>
            <person name="Ma J."/>
        </authorList>
    </citation>
    <scope>NUCLEOTIDE SEQUENCE [LARGE SCALE GENOMIC DNA]</scope>
    <source>
        <strain evidence="3">CCUG 60527</strain>
    </source>
</reference>
<protein>
    <recommendedName>
        <fullName evidence="4">DUF3899 domain-containing protein</fullName>
    </recommendedName>
</protein>
<evidence type="ECO:0000313" key="2">
    <source>
        <dbReference type="EMBL" id="MFD0991677.1"/>
    </source>
</evidence>
<keyword evidence="1" id="KW-0812">Transmembrane</keyword>